<feature type="compositionally biased region" description="Basic and acidic residues" evidence="1">
    <location>
        <begin position="562"/>
        <end position="615"/>
    </location>
</feature>
<feature type="compositionally biased region" description="Low complexity" evidence="1">
    <location>
        <begin position="126"/>
        <end position="143"/>
    </location>
</feature>
<gene>
    <name evidence="2" type="ORF">BU23DRAFT_630661</name>
</gene>
<dbReference type="AlphaFoldDB" id="A0A6A5UL30"/>
<sequence length="628" mass="70547">MSGFYDFLDFDGAGTDVVYDPNFDITASLDFNDVPAAPLEPAAAPLNPGYVAGYMPANNDTAGQHIVNFGDAPAAPVEPGYLSRYMPANNGTAGQYVSSPLSAPIGLMDLPDEVPAEFLQPVEEVAAGPSNSSSSLPAESSSPYVGASTEPSSPAHEEQQLDEPARRVYESFPEDIRRSVGWAPELNRMLTEHPEYIPTFNWDSAMTMTAREVVNPVSGPVPAALAFDHPDLVALRGKFYIPPNMTVEQLAAMDHVILDKIADHPVVADVLEQYRYQPRVSAETLETILPNVGKQLNEHPELLEYYQIPLWPGQKAGPGEEEPEPEPMDESDDGDDADDEDEDEDPNAASKNKGKAKKKDKEKKLETKYRPRKVQYAPYAYRFKTAEEARIHRKKSRHPAKQARDIDRVEKYGRYYWTKRIYEAMINIDLIFDNKASVIAANFSKLHHFKEEDLEATAHAVFDAAIRVHREGWCGYDYNRRHFKRGKLRDVFAESIEGRLERICGILKHSKALANDCIQGGDLLQQTVDNPIYRASTKTANNKGNLDRADRLKRQETTLQRERRLKKEAEKAEKEAEKERKKRAMEEKKAQKEAEKALKQAEKEAAQRQRAEAAAKRQAAAAARRQQR</sequence>
<feature type="compositionally biased region" description="Low complexity" evidence="1">
    <location>
        <begin position="616"/>
        <end position="628"/>
    </location>
</feature>
<evidence type="ECO:0000313" key="3">
    <source>
        <dbReference type="Proteomes" id="UP000800036"/>
    </source>
</evidence>
<accession>A0A6A5UL30</accession>
<proteinExistence type="predicted"/>
<feature type="compositionally biased region" description="Acidic residues" evidence="1">
    <location>
        <begin position="319"/>
        <end position="346"/>
    </location>
</feature>
<dbReference type="EMBL" id="ML976779">
    <property type="protein sequence ID" value="KAF1964659.1"/>
    <property type="molecule type" value="Genomic_DNA"/>
</dbReference>
<keyword evidence="3" id="KW-1185">Reference proteome</keyword>
<feature type="region of interest" description="Disordered" evidence="1">
    <location>
        <begin position="311"/>
        <end position="368"/>
    </location>
</feature>
<feature type="compositionally biased region" description="Basic and acidic residues" evidence="1">
    <location>
        <begin position="155"/>
        <end position="166"/>
    </location>
</feature>
<protein>
    <submittedName>
        <fullName evidence="2">Uncharacterized protein</fullName>
    </submittedName>
</protein>
<feature type="region of interest" description="Disordered" evidence="1">
    <location>
        <begin position="126"/>
        <end position="166"/>
    </location>
</feature>
<evidence type="ECO:0000256" key="1">
    <source>
        <dbReference type="SAM" id="MobiDB-lite"/>
    </source>
</evidence>
<dbReference type="Proteomes" id="UP000800036">
    <property type="component" value="Unassembled WGS sequence"/>
</dbReference>
<feature type="region of interest" description="Disordered" evidence="1">
    <location>
        <begin position="562"/>
        <end position="628"/>
    </location>
</feature>
<feature type="compositionally biased region" description="Basic residues" evidence="1">
    <location>
        <begin position="352"/>
        <end position="361"/>
    </location>
</feature>
<evidence type="ECO:0000313" key="2">
    <source>
        <dbReference type="EMBL" id="KAF1964659.1"/>
    </source>
</evidence>
<reference evidence="2" key="1">
    <citation type="journal article" date="2020" name="Stud. Mycol.">
        <title>101 Dothideomycetes genomes: a test case for predicting lifestyles and emergence of pathogens.</title>
        <authorList>
            <person name="Haridas S."/>
            <person name="Albert R."/>
            <person name="Binder M."/>
            <person name="Bloem J."/>
            <person name="Labutti K."/>
            <person name="Salamov A."/>
            <person name="Andreopoulos B."/>
            <person name="Baker S."/>
            <person name="Barry K."/>
            <person name="Bills G."/>
            <person name="Bluhm B."/>
            <person name="Cannon C."/>
            <person name="Castanera R."/>
            <person name="Culley D."/>
            <person name="Daum C."/>
            <person name="Ezra D."/>
            <person name="Gonzalez J."/>
            <person name="Henrissat B."/>
            <person name="Kuo A."/>
            <person name="Liang C."/>
            <person name="Lipzen A."/>
            <person name="Lutzoni F."/>
            <person name="Magnuson J."/>
            <person name="Mondo S."/>
            <person name="Nolan M."/>
            <person name="Ohm R."/>
            <person name="Pangilinan J."/>
            <person name="Park H.-J."/>
            <person name="Ramirez L."/>
            <person name="Alfaro M."/>
            <person name="Sun H."/>
            <person name="Tritt A."/>
            <person name="Yoshinaga Y."/>
            <person name="Zwiers L.-H."/>
            <person name="Turgeon B."/>
            <person name="Goodwin S."/>
            <person name="Spatafora J."/>
            <person name="Crous P."/>
            <person name="Grigoriev I."/>
        </authorList>
    </citation>
    <scope>NUCLEOTIDE SEQUENCE</scope>
    <source>
        <strain evidence="2">CBS 107.79</strain>
    </source>
</reference>
<organism evidence="2 3">
    <name type="scientific">Bimuria novae-zelandiae CBS 107.79</name>
    <dbReference type="NCBI Taxonomy" id="1447943"/>
    <lineage>
        <taxon>Eukaryota</taxon>
        <taxon>Fungi</taxon>
        <taxon>Dikarya</taxon>
        <taxon>Ascomycota</taxon>
        <taxon>Pezizomycotina</taxon>
        <taxon>Dothideomycetes</taxon>
        <taxon>Pleosporomycetidae</taxon>
        <taxon>Pleosporales</taxon>
        <taxon>Massarineae</taxon>
        <taxon>Didymosphaeriaceae</taxon>
        <taxon>Bimuria</taxon>
    </lineage>
</organism>
<dbReference type="OrthoDB" id="3786709at2759"/>
<name>A0A6A5UL30_9PLEO</name>